<feature type="compositionally biased region" description="Acidic residues" evidence="5">
    <location>
        <begin position="249"/>
        <end position="258"/>
    </location>
</feature>
<feature type="region of interest" description="Disordered" evidence="5">
    <location>
        <begin position="595"/>
        <end position="623"/>
    </location>
</feature>
<dbReference type="InterPro" id="IPR056750">
    <property type="entry name" value="RRM_ESF1"/>
</dbReference>
<proteinExistence type="inferred from homology"/>
<comment type="caution">
    <text evidence="8">The sequence shown here is derived from an EMBL/GenBank/DDBJ whole genome shotgun (WGS) entry which is preliminary data.</text>
</comment>
<evidence type="ECO:0000313" key="8">
    <source>
        <dbReference type="EMBL" id="PKS09135.1"/>
    </source>
</evidence>
<evidence type="ECO:0000259" key="7">
    <source>
        <dbReference type="Pfam" id="PF25121"/>
    </source>
</evidence>
<dbReference type="InParanoid" id="A0A2N3N9M7"/>
<dbReference type="FunCoup" id="A0A2N3N9M7">
    <property type="interactions" value="1056"/>
</dbReference>
<evidence type="ECO:0000259" key="6">
    <source>
        <dbReference type="Pfam" id="PF08159"/>
    </source>
</evidence>
<dbReference type="STRING" id="41688.A0A2N3N9M7"/>
<feature type="region of interest" description="Disordered" evidence="5">
    <location>
        <begin position="224"/>
        <end position="260"/>
    </location>
</feature>
<feature type="domain" description="NUC153" evidence="6">
    <location>
        <begin position="629"/>
        <end position="654"/>
    </location>
</feature>
<feature type="region of interest" description="Disordered" evidence="5">
    <location>
        <begin position="432"/>
        <end position="570"/>
    </location>
</feature>
<feature type="domain" description="ESF1 RRM" evidence="7">
    <location>
        <begin position="177"/>
        <end position="343"/>
    </location>
</feature>
<dbReference type="PANTHER" id="PTHR12202:SF0">
    <property type="entry name" value="ESF1 HOMOLOG"/>
    <property type="match status" value="1"/>
</dbReference>
<protein>
    <submittedName>
        <fullName evidence="8">Uncharacterized protein</fullName>
    </submittedName>
</protein>
<accession>A0A2N3N9M7</accession>
<keyword evidence="4" id="KW-0539">Nucleus</keyword>
<dbReference type="GO" id="GO:0005730">
    <property type="term" value="C:nucleolus"/>
    <property type="evidence" value="ECO:0007669"/>
    <property type="project" value="UniProtKB-SubCell"/>
</dbReference>
<organism evidence="8 9">
    <name type="scientific">Lomentospora prolificans</name>
    <dbReference type="NCBI Taxonomy" id="41688"/>
    <lineage>
        <taxon>Eukaryota</taxon>
        <taxon>Fungi</taxon>
        <taxon>Dikarya</taxon>
        <taxon>Ascomycota</taxon>
        <taxon>Pezizomycotina</taxon>
        <taxon>Sordariomycetes</taxon>
        <taxon>Hypocreomycetidae</taxon>
        <taxon>Microascales</taxon>
        <taxon>Microascaceae</taxon>
        <taxon>Lomentospora</taxon>
    </lineage>
</organism>
<evidence type="ECO:0000256" key="1">
    <source>
        <dbReference type="ARBA" id="ARBA00004604"/>
    </source>
</evidence>
<gene>
    <name evidence="8" type="ORF">jhhlp_003749</name>
</gene>
<evidence type="ECO:0000256" key="4">
    <source>
        <dbReference type="ARBA" id="ARBA00023242"/>
    </source>
</evidence>
<dbReference type="GO" id="GO:0006364">
    <property type="term" value="P:rRNA processing"/>
    <property type="evidence" value="ECO:0007669"/>
    <property type="project" value="InterPro"/>
</dbReference>
<feature type="compositionally biased region" description="Basic and acidic residues" evidence="5">
    <location>
        <begin position="43"/>
        <end position="77"/>
    </location>
</feature>
<feature type="compositionally biased region" description="Acidic residues" evidence="5">
    <location>
        <begin position="139"/>
        <end position="157"/>
    </location>
</feature>
<dbReference type="VEuPathDB" id="FungiDB:jhhlp_003749"/>
<dbReference type="PANTHER" id="PTHR12202">
    <property type="entry name" value="ESF1 HOMOLOG"/>
    <property type="match status" value="1"/>
</dbReference>
<dbReference type="AlphaFoldDB" id="A0A2N3N9M7"/>
<dbReference type="EMBL" id="NLAX01000010">
    <property type="protein sequence ID" value="PKS09135.1"/>
    <property type="molecule type" value="Genomic_DNA"/>
</dbReference>
<dbReference type="Pfam" id="PF08159">
    <property type="entry name" value="NUC153"/>
    <property type="match status" value="1"/>
</dbReference>
<feature type="compositionally biased region" description="Acidic residues" evidence="5">
    <location>
        <begin position="87"/>
        <end position="101"/>
    </location>
</feature>
<dbReference type="OrthoDB" id="431825at2759"/>
<keyword evidence="3" id="KW-0175">Coiled coil</keyword>
<feature type="compositionally biased region" description="Basic and acidic residues" evidence="5">
    <location>
        <begin position="660"/>
        <end position="676"/>
    </location>
</feature>
<evidence type="ECO:0000313" key="9">
    <source>
        <dbReference type="Proteomes" id="UP000233524"/>
    </source>
</evidence>
<feature type="region of interest" description="Disordered" evidence="5">
    <location>
        <begin position="1"/>
        <end position="159"/>
    </location>
</feature>
<reference evidence="8 9" key="1">
    <citation type="journal article" date="2017" name="G3 (Bethesda)">
        <title>First Draft Genome Sequence of the Pathogenic Fungus Lomentospora prolificans (Formerly Scedosporium prolificans).</title>
        <authorList>
            <person name="Luo R."/>
            <person name="Zimin A."/>
            <person name="Workman R."/>
            <person name="Fan Y."/>
            <person name="Pertea G."/>
            <person name="Grossman N."/>
            <person name="Wear M.P."/>
            <person name="Jia B."/>
            <person name="Miller H."/>
            <person name="Casadevall A."/>
            <person name="Timp W."/>
            <person name="Zhang S.X."/>
            <person name="Salzberg S.L."/>
        </authorList>
    </citation>
    <scope>NUCLEOTIDE SEQUENCE [LARGE SCALE GENOMIC DNA]</scope>
    <source>
        <strain evidence="8 9">JHH-5317</strain>
    </source>
</reference>
<dbReference type="InterPro" id="IPR039754">
    <property type="entry name" value="Esf1"/>
</dbReference>
<feature type="compositionally biased region" description="Basic and acidic residues" evidence="5">
    <location>
        <begin position="224"/>
        <end position="248"/>
    </location>
</feature>
<feature type="compositionally biased region" description="Basic residues" evidence="5">
    <location>
        <begin position="601"/>
        <end position="610"/>
    </location>
</feature>
<evidence type="ECO:0000256" key="3">
    <source>
        <dbReference type="ARBA" id="ARBA00023054"/>
    </source>
</evidence>
<comment type="subcellular location">
    <subcellularLocation>
        <location evidence="1">Nucleus</location>
        <location evidence="1">Nucleolus</location>
    </subcellularLocation>
</comment>
<feature type="region of interest" description="Disordered" evidence="5">
    <location>
        <begin position="660"/>
        <end position="710"/>
    </location>
</feature>
<dbReference type="GO" id="GO:0003723">
    <property type="term" value="F:RNA binding"/>
    <property type="evidence" value="ECO:0007669"/>
    <property type="project" value="TreeGrafter"/>
</dbReference>
<evidence type="ECO:0000256" key="5">
    <source>
        <dbReference type="SAM" id="MobiDB-lite"/>
    </source>
</evidence>
<dbReference type="InterPro" id="IPR012580">
    <property type="entry name" value="NUC153"/>
</dbReference>
<dbReference type="Proteomes" id="UP000233524">
    <property type="component" value="Unassembled WGS sequence"/>
</dbReference>
<keyword evidence="9" id="KW-1185">Reference proteome</keyword>
<feature type="compositionally biased region" description="Basic and acidic residues" evidence="5">
    <location>
        <begin position="553"/>
        <end position="570"/>
    </location>
</feature>
<name>A0A2N3N9M7_9PEZI</name>
<feature type="compositionally biased region" description="Basic and acidic residues" evidence="5">
    <location>
        <begin position="462"/>
        <end position="488"/>
    </location>
</feature>
<evidence type="ECO:0000256" key="2">
    <source>
        <dbReference type="ARBA" id="ARBA00009087"/>
    </source>
</evidence>
<dbReference type="Pfam" id="PF25121">
    <property type="entry name" value="RRM_ESF1"/>
    <property type="match status" value="1"/>
</dbReference>
<comment type="similarity">
    <text evidence="2">Belongs to the ESF1 family.</text>
</comment>
<sequence>MGVGKKGKRSGGSSAPSRITDSRFASFETDPRFRLPSSKKTKTTIDKRFSHMLKSEDFVSSAKVDRYGRKLKSDAGKKALQSLYRAEEEEEEEQDDDDDDEKVAGSESESEDGDGKTEGKTATGRPYDPARDGGFSSESDSDSDQDEEAVQELDEDTAASMQRFADEQATVEEGDITNRIAIVNLDWDYIKSHDLMALFTSFLPAGGKGKIERVSIYPSEFGKERMQREELEGPPRELFKNSKNKRDESEDEDSDSDVENEKIKQELLQEDDDKDFDSDALRAYQLDRLRYYYAVMVCSDPDTAHTLYEATDGTEYLSSSNFIDLRFVPDDVTFDDEPRDECTSVPEGYEPVEFVTNALQSSKVKLTWDIHPEEAARKQSMKKAFSGSRADMQENDLRAYLASDSEDEAGPGEEGEEGLSKKELAKKKLREALGLGDETTTKSSKDGPVGDMQITFTSALIEDPKKAEKAEGQEETTIEKYARKERERKQKKKEKALAKRNADVSADEADGAEGNAQAGETEDLGFDDPFFTTDEPTVTNSQIRKEERRKKREAKEAAEAENAAEKAKLKRIMDDGAEEDGMSRFQHFDMKEIVRAEKDKNKKSKYKKKKGGDESVSANLQEGQKLQLDDRFNSLFESHEYAIDTSNPAYTRTETLKKMLDEGRKRKGGHDDGEVRQKKKKARNDLGGDDIDLGGLVASVKQKSKKKSRA</sequence>